<feature type="domain" description="Serine aminopeptidase S33" evidence="1">
    <location>
        <begin position="54"/>
        <end position="263"/>
    </location>
</feature>
<gene>
    <name evidence="2" type="ORF">J2Z37_001371</name>
</gene>
<proteinExistence type="predicted"/>
<dbReference type="InterPro" id="IPR029058">
    <property type="entry name" value="AB_hydrolase_fold"/>
</dbReference>
<name>A0ABS4GM95_9BACL</name>
<comment type="caution">
    <text evidence="2">The sequence shown here is derived from an EMBL/GenBank/DDBJ whole genome shotgun (WGS) entry which is preliminary data.</text>
</comment>
<dbReference type="InterPro" id="IPR022742">
    <property type="entry name" value="Hydrolase_4"/>
</dbReference>
<evidence type="ECO:0000313" key="3">
    <source>
        <dbReference type="Proteomes" id="UP001519343"/>
    </source>
</evidence>
<evidence type="ECO:0000259" key="1">
    <source>
        <dbReference type="Pfam" id="PF12146"/>
    </source>
</evidence>
<organism evidence="2 3">
    <name type="scientific">Ammoniphilus resinae</name>
    <dbReference type="NCBI Taxonomy" id="861532"/>
    <lineage>
        <taxon>Bacteria</taxon>
        <taxon>Bacillati</taxon>
        <taxon>Bacillota</taxon>
        <taxon>Bacilli</taxon>
        <taxon>Bacillales</taxon>
        <taxon>Paenibacillaceae</taxon>
        <taxon>Aneurinibacillus group</taxon>
        <taxon>Ammoniphilus</taxon>
    </lineage>
</organism>
<dbReference type="RefSeq" id="WP_209809440.1">
    <property type="nucleotide sequence ID" value="NZ_JAGGKT010000002.1"/>
</dbReference>
<dbReference type="PANTHER" id="PTHR43265">
    <property type="entry name" value="ESTERASE ESTD"/>
    <property type="match status" value="1"/>
</dbReference>
<dbReference type="EMBL" id="JAGGKT010000002">
    <property type="protein sequence ID" value="MBP1931374.1"/>
    <property type="molecule type" value="Genomic_DNA"/>
</dbReference>
<keyword evidence="3" id="KW-1185">Reference proteome</keyword>
<dbReference type="Pfam" id="PF12146">
    <property type="entry name" value="Hydrolase_4"/>
    <property type="match status" value="1"/>
</dbReference>
<reference evidence="2 3" key="1">
    <citation type="submission" date="2021-03" db="EMBL/GenBank/DDBJ databases">
        <title>Genomic Encyclopedia of Type Strains, Phase IV (KMG-IV): sequencing the most valuable type-strain genomes for metagenomic binning, comparative biology and taxonomic classification.</title>
        <authorList>
            <person name="Goeker M."/>
        </authorList>
    </citation>
    <scope>NUCLEOTIDE SEQUENCE [LARGE SCALE GENOMIC DNA]</scope>
    <source>
        <strain evidence="2 3">DSM 24738</strain>
    </source>
</reference>
<accession>A0ABS4GM95</accession>
<dbReference type="PANTHER" id="PTHR43265:SF1">
    <property type="entry name" value="ESTERASE ESTD"/>
    <property type="match status" value="1"/>
</dbReference>
<dbReference type="SUPFAM" id="SSF53474">
    <property type="entry name" value="alpha/beta-Hydrolases"/>
    <property type="match status" value="1"/>
</dbReference>
<dbReference type="Gene3D" id="3.40.50.1820">
    <property type="entry name" value="alpha/beta hydrolase"/>
    <property type="match status" value="1"/>
</dbReference>
<sequence>MNFIEQEVEIQGEYRLAGTLSIPQGEQAPYPVVVLLHASGDVDRDGNTETMPMNAFKELSELLAEEGFAVLRYDKRGVGKSEGEYLAAGFFDLVEDTKAMIEFVKEHPQLDPHQLILLGHNEGCLIAPVINQTHPVQGMILLSPSTEPLAKTIAWQRGKMIEDIRNTKGMQGIMLRILKVEKKFRKVNQQLVHQINNSKGSVIDFKGKDINAKWYREHTEFNVREYLSEVNCPVLAVTGTKDVQVKIDQTKEICELVKGKCEAHLVQDMTYVLRKTDLEPRIQAILNDYKNQVKKPVDPELKQLIKDWLKKWKTE</sequence>
<dbReference type="InterPro" id="IPR053145">
    <property type="entry name" value="AB_hydrolase_Est10"/>
</dbReference>
<evidence type="ECO:0000313" key="2">
    <source>
        <dbReference type="EMBL" id="MBP1931374.1"/>
    </source>
</evidence>
<protein>
    <submittedName>
        <fullName evidence="2">Pimeloyl-ACP methyl ester carboxylesterase</fullName>
    </submittedName>
</protein>
<dbReference type="Proteomes" id="UP001519343">
    <property type="component" value="Unassembled WGS sequence"/>
</dbReference>